<dbReference type="STRING" id="551987.SAMN05192549_102333"/>
<dbReference type="Gene3D" id="3.60.40.10">
    <property type="entry name" value="PPM-type phosphatase domain"/>
    <property type="match status" value="1"/>
</dbReference>
<dbReference type="PANTHER" id="PTHR43156:SF2">
    <property type="entry name" value="STAGE II SPORULATION PROTEIN E"/>
    <property type="match status" value="1"/>
</dbReference>
<name>A0A1M7L583_9BURK</name>
<dbReference type="RefSeq" id="WP_072782153.1">
    <property type="nucleotide sequence ID" value="NZ_FRCX01000002.1"/>
</dbReference>
<dbReference type="InterPro" id="IPR036457">
    <property type="entry name" value="PPM-type-like_dom_sf"/>
</dbReference>
<feature type="transmembrane region" description="Helical" evidence="2">
    <location>
        <begin position="394"/>
        <end position="416"/>
    </location>
</feature>
<protein>
    <submittedName>
        <fullName evidence="5">Serine phosphatase RsbU, regulator of sigma subunit</fullName>
    </submittedName>
</protein>
<sequence>MLRQLQTRAWGGIRAGQGRPLALLLALVLALLLARGGDGPLPALRLALFDSYQVQLPRQRLSGPVQIINIDEAALSEYGQWPWPRTLFTELLAHIGEQHPLAIGLDILMPEPDNTSPESLAARLPDGPLRGELATLPSHDALLAEQMRQLPVVLGTAGFLHVEAGTSDALRVWPVRVHRASGTVDGHAAAPLPVMRFPQAMSSLPILQAAAHGQGLLSANLEKGIVRRAPLVGAVGETLVPSLSMELLRVATGAAAVEVSADAGGVQSVSVGDLRVPTLPDGSVWVNFSAPAMDRYISALDVMRGRTGTDVLENKIVIVAMTGLGLSDYKTNARGDLLPGVDTHAQMIESFFDGAFLRRPQWMRWVEMAAFGACSLLTIWRLPRQRLRVGVPMAAALLLGLFGTGALLFARAGLLFDAATVALGYAAVCLSLLTSMLSAAVRDRKQSERALQAARESAARTAGELNAARRIQMASLPQAASAFPGERRFELDALLEPAKEVGGDLYDFFMLDQDRVFFMVGDVSGKGLPASLFMVVAKALSRSIALRSEADMAVIMNDANRELVRENPEMLFVTSVAGMLDAATGAVFLCNAGHDAPRRITAQGKVELLRPADGPPLCVMDDFEYPVQQYQLHPGESLCLTTDGISEAMNAAGELYGNERLNGLLSGVVTAAPATLVQAVRDDVRRHVDGAEASDDLTLLVLRWNGPAAAGA</sequence>
<dbReference type="Proteomes" id="UP000184339">
    <property type="component" value="Unassembled WGS sequence"/>
</dbReference>
<dbReference type="SMART" id="SM01080">
    <property type="entry name" value="CHASE2"/>
    <property type="match status" value="1"/>
</dbReference>
<keyword evidence="2" id="KW-1133">Transmembrane helix</keyword>
<evidence type="ECO:0000256" key="1">
    <source>
        <dbReference type="ARBA" id="ARBA00022801"/>
    </source>
</evidence>
<dbReference type="OrthoDB" id="9802500at2"/>
<dbReference type="Pfam" id="PF05226">
    <property type="entry name" value="CHASE2"/>
    <property type="match status" value="1"/>
</dbReference>
<dbReference type="SUPFAM" id="SSF81606">
    <property type="entry name" value="PP2C-like"/>
    <property type="match status" value="1"/>
</dbReference>
<evidence type="ECO:0000313" key="5">
    <source>
        <dbReference type="EMBL" id="SHM72880.1"/>
    </source>
</evidence>
<keyword evidence="2" id="KW-0812">Transmembrane</keyword>
<reference evidence="6" key="1">
    <citation type="submission" date="2016-11" db="EMBL/GenBank/DDBJ databases">
        <authorList>
            <person name="Varghese N."/>
            <person name="Submissions S."/>
        </authorList>
    </citation>
    <scope>NUCLEOTIDE SEQUENCE [LARGE SCALE GENOMIC DNA]</scope>
    <source>
        <strain evidence="6">Sac-22</strain>
    </source>
</reference>
<organism evidence="5 6">
    <name type="scientific">Duganella sacchari</name>
    <dbReference type="NCBI Taxonomy" id="551987"/>
    <lineage>
        <taxon>Bacteria</taxon>
        <taxon>Pseudomonadati</taxon>
        <taxon>Pseudomonadota</taxon>
        <taxon>Betaproteobacteria</taxon>
        <taxon>Burkholderiales</taxon>
        <taxon>Oxalobacteraceae</taxon>
        <taxon>Telluria group</taxon>
        <taxon>Duganella</taxon>
    </lineage>
</organism>
<feature type="domain" description="PPM-type phosphatase" evidence="3">
    <location>
        <begin position="486"/>
        <end position="704"/>
    </location>
</feature>
<feature type="transmembrane region" description="Helical" evidence="2">
    <location>
        <begin position="362"/>
        <end position="382"/>
    </location>
</feature>
<keyword evidence="2" id="KW-0472">Membrane</keyword>
<proteinExistence type="predicted"/>
<dbReference type="InterPro" id="IPR052016">
    <property type="entry name" value="Bact_Sigma-Reg"/>
</dbReference>
<evidence type="ECO:0000259" key="3">
    <source>
        <dbReference type="SMART" id="SM00331"/>
    </source>
</evidence>
<keyword evidence="6" id="KW-1185">Reference proteome</keyword>
<evidence type="ECO:0000256" key="2">
    <source>
        <dbReference type="SAM" id="Phobius"/>
    </source>
</evidence>
<keyword evidence="1" id="KW-0378">Hydrolase</keyword>
<evidence type="ECO:0000259" key="4">
    <source>
        <dbReference type="SMART" id="SM01080"/>
    </source>
</evidence>
<gene>
    <name evidence="5" type="ORF">SAMN05192549_102333</name>
</gene>
<accession>A0A1M7L583</accession>
<dbReference type="SMART" id="SM00331">
    <property type="entry name" value="PP2C_SIG"/>
    <property type="match status" value="1"/>
</dbReference>
<feature type="transmembrane region" description="Helical" evidence="2">
    <location>
        <begin position="422"/>
        <end position="441"/>
    </location>
</feature>
<dbReference type="InterPro" id="IPR001932">
    <property type="entry name" value="PPM-type_phosphatase-like_dom"/>
</dbReference>
<dbReference type="PANTHER" id="PTHR43156">
    <property type="entry name" value="STAGE II SPORULATION PROTEIN E-RELATED"/>
    <property type="match status" value="1"/>
</dbReference>
<dbReference type="EMBL" id="FRCX01000002">
    <property type="protein sequence ID" value="SHM72880.1"/>
    <property type="molecule type" value="Genomic_DNA"/>
</dbReference>
<dbReference type="InterPro" id="IPR007890">
    <property type="entry name" value="CHASE2"/>
</dbReference>
<evidence type="ECO:0000313" key="6">
    <source>
        <dbReference type="Proteomes" id="UP000184339"/>
    </source>
</evidence>
<dbReference type="AlphaFoldDB" id="A0A1M7L583"/>
<dbReference type="Pfam" id="PF07228">
    <property type="entry name" value="SpoIIE"/>
    <property type="match status" value="1"/>
</dbReference>
<dbReference type="GO" id="GO:0016791">
    <property type="term" value="F:phosphatase activity"/>
    <property type="evidence" value="ECO:0007669"/>
    <property type="project" value="TreeGrafter"/>
</dbReference>
<feature type="domain" description="CHASE2" evidence="4">
    <location>
        <begin position="41"/>
        <end position="378"/>
    </location>
</feature>